<dbReference type="CDD" id="cd07042">
    <property type="entry name" value="STAS_SulP_like_sulfate_transporter"/>
    <property type="match status" value="1"/>
</dbReference>
<feature type="transmembrane region" description="Helical" evidence="6">
    <location>
        <begin position="317"/>
        <end position="337"/>
    </location>
</feature>
<feature type="region of interest" description="Disordered" evidence="5">
    <location>
        <begin position="71"/>
        <end position="119"/>
    </location>
</feature>
<feature type="transmembrane region" description="Helical" evidence="6">
    <location>
        <begin position="492"/>
        <end position="512"/>
    </location>
</feature>
<feature type="transmembrane region" description="Helical" evidence="6">
    <location>
        <begin position="637"/>
        <end position="664"/>
    </location>
</feature>
<feature type="transmembrane region" description="Helical" evidence="6">
    <location>
        <begin position="571"/>
        <end position="590"/>
    </location>
</feature>
<feature type="compositionally biased region" description="Basic and acidic residues" evidence="5">
    <location>
        <begin position="43"/>
        <end position="55"/>
    </location>
</feature>
<dbReference type="InterPro" id="IPR002645">
    <property type="entry name" value="STAS_dom"/>
</dbReference>
<dbReference type="Proteomes" id="UP000186817">
    <property type="component" value="Unassembled WGS sequence"/>
</dbReference>
<dbReference type="GO" id="GO:0016020">
    <property type="term" value="C:membrane"/>
    <property type="evidence" value="ECO:0007669"/>
    <property type="project" value="UniProtKB-SubCell"/>
</dbReference>
<dbReference type="PANTHER" id="PTHR43310">
    <property type="entry name" value="SULFATE TRANSPORTER YBAR-RELATED"/>
    <property type="match status" value="1"/>
</dbReference>
<evidence type="ECO:0000256" key="2">
    <source>
        <dbReference type="ARBA" id="ARBA00022692"/>
    </source>
</evidence>
<protein>
    <submittedName>
        <fullName evidence="8">Putative vacuolar membrane protein</fullName>
    </submittedName>
</protein>
<keyword evidence="4 6" id="KW-0472">Membrane</keyword>
<feature type="compositionally biased region" description="Polar residues" evidence="5">
    <location>
        <begin position="101"/>
        <end position="115"/>
    </location>
</feature>
<keyword evidence="3 6" id="KW-1133">Transmembrane helix</keyword>
<dbReference type="Gene3D" id="3.30.750.24">
    <property type="entry name" value="STAS domain"/>
    <property type="match status" value="1"/>
</dbReference>
<dbReference type="OrthoDB" id="409725at2759"/>
<accession>A0A1Q9ER69</accession>
<evidence type="ECO:0000256" key="1">
    <source>
        <dbReference type="ARBA" id="ARBA00004141"/>
    </source>
</evidence>
<feature type="transmembrane region" description="Helical" evidence="6">
    <location>
        <begin position="424"/>
        <end position="441"/>
    </location>
</feature>
<dbReference type="InterPro" id="IPR011547">
    <property type="entry name" value="SLC26A/SulP_dom"/>
</dbReference>
<feature type="transmembrane region" description="Helical" evidence="6">
    <location>
        <begin position="215"/>
        <end position="233"/>
    </location>
</feature>
<comment type="caution">
    <text evidence="8">The sequence shown here is derived from an EMBL/GenBank/DDBJ whole genome shotgun (WGS) entry which is preliminary data.</text>
</comment>
<evidence type="ECO:0000313" key="8">
    <source>
        <dbReference type="EMBL" id="OLQ09923.1"/>
    </source>
</evidence>
<dbReference type="Pfam" id="PF01740">
    <property type="entry name" value="STAS"/>
    <property type="match status" value="1"/>
</dbReference>
<dbReference type="OMA" id="FGISMMW"/>
<dbReference type="InterPro" id="IPR036513">
    <property type="entry name" value="STAS_dom_sf"/>
</dbReference>
<feature type="transmembrane region" description="Helical" evidence="6">
    <location>
        <begin position="254"/>
        <end position="275"/>
    </location>
</feature>
<organism evidence="8 9">
    <name type="scientific">Symbiodinium microadriaticum</name>
    <name type="common">Dinoflagellate</name>
    <name type="synonym">Zooxanthella microadriatica</name>
    <dbReference type="NCBI Taxonomy" id="2951"/>
    <lineage>
        <taxon>Eukaryota</taxon>
        <taxon>Sar</taxon>
        <taxon>Alveolata</taxon>
        <taxon>Dinophyceae</taxon>
        <taxon>Suessiales</taxon>
        <taxon>Symbiodiniaceae</taxon>
        <taxon>Symbiodinium</taxon>
    </lineage>
</organism>
<evidence type="ECO:0000256" key="3">
    <source>
        <dbReference type="ARBA" id="ARBA00022989"/>
    </source>
</evidence>
<keyword evidence="9" id="KW-1185">Reference proteome</keyword>
<dbReference type="EMBL" id="LSRX01000087">
    <property type="protein sequence ID" value="OLQ09923.1"/>
    <property type="molecule type" value="Genomic_DNA"/>
</dbReference>
<dbReference type="PROSITE" id="PS50801">
    <property type="entry name" value="STAS"/>
    <property type="match status" value="1"/>
</dbReference>
<evidence type="ECO:0000256" key="4">
    <source>
        <dbReference type="ARBA" id="ARBA00023136"/>
    </source>
</evidence>
<evidence type="ECO:0000256" key="6">
    <source>
        <dbReference type="SAM" id="Phobius"/>
    </source>
</evidence>
<feature type="transmembrane region" description="Helical" evidence="6">
    <location>
        <begin position="383"/>
        <end position="404"/>
    </location>
</feature>
<dbReference type="InterPro" id="IPR052706">
    <property type="entry name" value="Membrane-Transporter-like"/>
</dbReference>
<evidence type="ECO:0000259" key="7">
    <source>
        <dbReference type="PROSITE" id="PS50801"/>
    </source>
</evidence>
<evidence type="ECO:0000256" key="5">
    <source>
        <dbReference type="SAM" id="MobiDB-lite"/>
    </source>
</evidence>
<comment type="subcellular location">
    <subcellularLocation>
        <location evidence="1">Membrane</location>
        <topology evidence="1">Multi-pass membrane protein</topology>
    </subcellularLocation>
</comment>
<dbReference type="AlphaFoldDB" id="A0A1Q9ER69"/>
<feature type="transmembrane region" description="Helical" evidence="6">
    <location>
        <begin position="343"/>
        <end position="363"/>
    </location>
</feature>
<feature type="domain" description="STAS" evidence="7">
    <location>
        <begin position="696"/>
        <end position="828"/>
    </location>
</feature>
<sequence>MTFTKPEVPRRLAGSASAPTLKAPRLSRAPSDKGGVFTPPCEASRRATVRDGVPKEQIRHLFRGTPVSARALRPSAAPPDNAAAQPLQRQASRSSSHSRTVEQTTTSLPQSNDCSVRSPPPELCVRVRTDLLEAWLADLSFCILSCSTSVAVLLQQPASTWQAKTFIADSGDAGIDLAEMDLLLNKPPTKNTNPFGWWPLWQEVVPLEDGRPDKALVVANVGAGLMIGIRQGLSAMMTSSLIFTTADVPELNGMFAFGISMMWLSSAISAAWYGAFGRMQAGLIGINDVIGILWGTMGGQVAVALAGEPERIVPTQLAIIAVSTILTGVASIVFGHLGLGKLMLLFPAPVTSGFLGSIGFFIFKSSLQISSGVKFRYLWPQDFDQFLQVQPLARVACMFGALVFMRKVPPRLVKLFPNAVVKKLGGLVCQLVPLFLFYLVVQISGVDMMDLSEAGWTYPRQGSSRPSEFWHEGSWAGANWNFVWASLPSMGLIVMMSVLCTMTGALGIAGKFPTGPPGDPAPTDALDYDRELLTVGWVDLLLGMCGGIIAFHRLGSSVQLRMDGGSHRVSVFTCALFCGGLFLSGVPIGYLIPTWFLGALFMNSSISLVEDALLSYRHLPTSKVSLAGVRLPSPEYGITLACIAVAVVWSPFAGIGTGLALSIFEFLWQSSQSTPVSGVSSGHLSMGRTKRPVWELRVLRKEGDRIVLLFLQGRLFFGSAEQVSQVLNTATDDAAGRLKYCVLSFSRVIDIDASAAKQVKTSVEKAFRSGVHVFFSRMSPDVFQELSMAGAIKSPDPALRQVLQDRGVDIATEELKMFEDFDTDLDAESCQGTSGRLHRRMTCNFRPLGAGAFDAFDTESDALDYCNDLLLGEYCYHAHVEEYKSAYRRACQQGERLSDQAFEDMNFVPRGTLARLQPLCQVRNGLPHYTSLSHDQEPTLYLILRGAIAQFEQIGEDITVARSGKLHAEVKGFTGRGNKRLRARYPPGHIVGKTSFFLHGEDGLVDHKMLPMLQVSSRMSGYAEVWELRRSSWDKMPEDLKSIMEGLMLFQLADDRQHSLLIE</sequence>
<feature type="transmembrane region" description="Helical" evidence="6">
    <location>
        <begin position="281"/>
        <end position="305"/>
    </location>
</feature>
<dbReference type="PANTHER" id="PTHR43310:SF2">
    <property type="entry name" value="SLC26A_SULP TRANSPORTER DOMAIN-CONTAINING PROTEIN"/>
    <property type="match status" value="1"/>
</dbReference>
<proteinExistence type="predicted"/>
<keyword evidence="2 6" id="KW-0812">Transmembrane</keyword>
<dbReference type="SUPFAM" id="SSF52091">
    <property type="entry name" value="SpoIIaa-like"/>
    <property type="match status" value="1"/>
</dbReference>
<feature type="region of interest" description="Disordered" evidence="5">
    <location>
        <begin position="1"/>
        <end position="55"/>
    </location>
</feature>
<name>A0A1Q9ER69_SYMMI</name>
<reference evidence="8 9" key="1">
    <citation type="submission" date="2016-02" db="EMBL/GenBank/DDBJ databases">
        <title>Genome analysis of coral dinoflagellate symbionts highlights evolutionary adaptations to a symbiotic lifestyle.</title>
        <authorList>
            <person name="Aranda M."/>
            <person name="Li Y."/>
            <person name="Liew Y.J."/>
            <person name="Baumgarten S."/>
            <person name="Simakov O."/>
            <person name="Wilson M."/>
            <person name="Piel J."/>
            <person name="Ashoor H."/>
            <person name="Bougouffa S."/>
            <person name="Bajic V.B."/>
            <person name="Ryu T."/>
            <person name="Ravasi T."/>
            <person name="Bayer T."/>
            <person name="Micklem G."/>
            <person name="Kim H."/>
            <person name="Bhak J."/>
            <person name="Lajeunesse T.C."/>
            <person name="Voolstra C.R."/>
        </authorList>
    </citation>
    <scope>NUCLEOTIDE SEQUENCE [LARGE SCALE GENOMIC DNA]</scope>
    <source>
        <strain evidence="8 9">CCMP2467</strain>
    </source>
</reference>
<feature type="transmembrane region" description="Helical" evidence="6">
    <location>
        <begin position="532"/>
        <end position="551"/>
    </location>
</feature>
<gene>
    <name evidence="8" type="primary">YGR125W</name>
    <name evidence="8" type="ORF">AK812_SmicGene6392</name>
</gene>
<dbReference type="Pfam" id="PF00916">
    <property type="entry name" value="Sulfate_transp"/>
    <property type="match status" value="1"/>
</dbReference>
<evidence type="ECO:0000313" key="9">
    <source>
        <dbReference type="Proteomes" id="UP000186817"/>
    </source>
</evidence>